<feature type="region of interest" description="Disordered" evidence="1">
    <location>
        <begin position="283"/>
        <end position="304"/>
    </location>
</feature>
<gene>
    <name evidence="3" type="ORF">IE81DRAFT_350586</name>
</gene>
<feature type="compositionally biased region" description="Low complexity" evidence="1">
    <location>
        <begin position="36"/>
        <end position="58"/>
    </location>
</feature>
<dbReference type="GeneID" id="37038441"/>
<dbReference type="SUPFAM" id="SSF52768">
    <property type="entry name" value="Arginase/deacetylase"/>
    <property type="match status" value="1"/>
</dbReference>
<dbReference type="AlphaFoldDB" id="A0A316VTZ3"/>
<dbReference type="OrthoDB" id="5232919at2759"/>
<feature type="compositionally biased region" description="Low complexity" evidence="1">
    <location>
        <begin position="95"/>
        <end position="117"/>
    </location>
</feature>
<reference evidence="3 4" key="1">
    <citation type="journal article" date="2018" name="Mol. Biol. Evol.">
        <title>Broad Genomic Sampling Reveals a Smut Pathogenic Ancestry of the Fungal Clade Ustilaginomycotina.</title>
        <authorList>
            <person name="Kijpornyongpan T."/>
            <person name="Mondo S.J."/>
            <person name="Barry K."/>
            <person name="Sandor L."/>
            <person name="Lee J."/>
            <person name="Lipzen A."/>
            <person name="Pangilinan J."/>
            <person name="LaButti K."/>
            <person name="Hainaut M."/>
            <person name="Henrissat B."/>
            <person name="Grigoriev I.V."/>
            <person name="Spatafora J.W."/>
            <person name="Aime M.C."/>
        </authorList>
    </citation>
    <scope>NUCLEOTIDE SEQUENCE [LARGE SCALE GENOMIC DNA]</scope>
    <source>
        <strain evidence="3 4">MCA 4658</strain>
    </source>
</reference>
<evidence type="ECO:0000259" key="2">
    <source>
        <dbReference type="Pfam" id="PF00850"/>
    </source>
</evidence>
<accession>A0A316VTZ3</accession>
<dbReference type="PANTHER" id="PTHR47558:SF1">
    <property type="entry name" value="HISTONE DEACETYLASE HOS3"/>
    <property type="match status" value="1"/>
</dbReference>
<dbReference type="STRING" id="1522189.A0A316VTZ3"/>
<dbReference type="PANTHER" id="PTHR47558">
    <property type="entry name" value="HISTONE DEACETYLASE HOS3"/>
    <property type="match status" value="1"/>
</dbReference>
<feature type="compositionally biased region" description="Basic and acidic residues" evidence="1">
    <location>
        <begin position="418"/>
        <end position="429"/>
    </location>
</feature>
<protein>
    <submittedName>
        <fullName evidence="3">Arginase/deacetylase</fullName>
    </submittedName>
</protein>
<feature type="region of interest" description="Disordered" evidence="1">
    <location>
        <begin position="331"/>
        <end position="353"/>
    </location>
</feature>
<evidence type="ECO:0000313" key="4">
    <source>
        <dbReference type="Proteomes" id="UP000245783"/>
    </source>
</evidence>
<dbReference type="InParanoid" id="A0A316VTZ3"/>
<feature type="region of interest" description="Disordered" evidence="1">
    <location>
        <begin position="585"/>
        <end position="622"/>
    </location>
</feature>
<dbReference type="GO" id="GO:0004407">
    <property type="term" value="F:histone deacetylase activity"/>
    <property type="evidence" value="ECO:0007669"/>
    <property type="project" value="TreeGrafter"/>
</dbReference>
<name>A0A316VTZ3_9BASI</name>
<dbReference type="InterPro" id="IPR053244">
    <property type="entry name" value="HDAC_HD_type_1"/>
</dbReference>
<dbReference type="RefSeq" id="XP_025366135.1">
    <property type="nucleotide sequence ID" value="XM_025516571.1"/>
</dbReference>
<dbReference type="Pfam" id="PF00850">
    <property type="entry name" value="Hist_deacetyl"/>
    <property type="match status" value="1"/>
</dbReference>
<dbReference type="GO" id="GO:0005634">
    <property type="term" value="C:nucleus"/>
    <property type="evidence" value="ECO:0007669"/>
    <property type="project" value="TreeGrafter"/>
</dbReference>
<evidence type="ECO:0000256" key="1">
    <source>
        <dbReference type="SAM" id="MobiDB-lite"/>
    </source>
</evidence>
<organism evidence="3 4">
    <name type="scientific">Ceraceosorus guamensis</name>
    <dbReference type="NCBI Taxonomy" id="1522189"/>
    <lineage>
        <taxon>Eukaryota</taxon>
        <taxon>Fungi</taxon>
        <taxon>Dikarya</taxon>
        <taxon>Basidiomycota</taxon>
        <taxon>Ustilaginomycotina</taxon>
        <taxon>Exobasidiomycetes</taxon>
        <taxon>Ceraceosorales</taxon>
        <taxon>Ceraceosoraceae</taxon>
        <taxon>Ceraceosorus</taxon>
    </lineage>
</organism>
<dbReference type="EMBL" id="KZ819509">
    <property type="protein sequence ID" value="PWN38975.1"/>
    <property type="molecule type" value="Genomic_DNA"/>
</dbReference>
<dbReference type="InterPro" id="IPR037138">
    <property type="entry name" value="His_deacetylse_dom_sf"/>
</dbReference>
<feature type="region of interest" description="Disordered" evidence="1">
    <location>
        <begin position="86"/>
        <end position="127"/>
    </location>
</feature>
<dbReference type="GO" id="GO:0010468">
    <property type="term" value="P:regulation of gene expression"/>
    <property type="evidence" value="ECO:0007669"/>
    <property type="project" value="UniProtKB-ARBA"/>
</dbReference>
<feature type="compositionally biased region" description="Pro residues" evidence="1">
    <location>
        <begin position="386"/>
        <end position="395"/>
    </location>
</feature>
<dbReference type="Gene3D" id="3.40.800.20">
    <property type="entry name" value="Histone deacetylase domain"/>
    <property type="match status" value="1"/>
</dbReference>
<dbReference type="InterPro" id="IPR023801">
    <property type="entry name" value="His_deacetylse_dom"/>
</dbReference>
<evidence type="ECO:0000313" key="3">
    <source>
        <dbReference type="EMBL" id="PWN38975.1"/>
    </source>
</evidence>
<keyword evidence="4" id="KW-1185">Reference proteome</keyword>
<sequence>MVFLVKIPNRGAGRDGNAEAPSQLASSFAQEERQGLAADQAALLLPATSSSASTATAADQEGDRDQQNTTDDDLLQSLGSLRLDGATTPAKAHESASASTASTAPARPAASSAVADHGAARQAHTGSPRINVYLPPAIESHRYVRSEDVSLIVERPERVRAVNLGIAAFLARCAAGHDAIGVDRDADVAAQRNAADSSHKASSSAGHSGKTDAGMEDLSTALASLDVRAEAKVDPTDSTASLSASSSTSVAAIRVHVTRSKILLSHPAFADIHGEPVLELAEQSAATAQGGNDAQAGSAPVKAEETDVTISSKEAATDIVAKFAAAARGESAVHGEQVGEEHKAGDDSAGHKLTDQAAPLYPIASQPRKHETYAHYLDRLCLMAPDRPPQSPPSAAPHTPNKFHEHSSADQAASPKSDSSEELRERESEVPLGWPQGDLYLCGPARGDSDVQGVVYDGVDGADGGSKAAIEASVGAINRAIDGLFAAPGASLAGAGSATAEASASRAPAFVVVRPPGHHCGSATPSGFCWVNNVLVGASLAQRKYAVDRIIVLDIDLHHGNGTQSIAWRLNAEAARRAGERKARIAGLRSLRGKPKGGRRSGAGGAQDSAASDANAKEEERLTKERDLQVFYGSLHDIESYPCEDGDAELVRDASTCIEGAHGQWIWNVHLEQHTTEREFEELYRQKYSVLLNKARHFARRTDSQSDRTLVIVSCGMDACSHEHPGMQRHGKSVPPEFYRRFADDAKTLARDIAGGRLLSVLEGGYSDRALVSATLAHLCGLAGVAGASESEEGQKKKAPNEPLRNWWDLEHLVALEKLAKKAAAPATQTSSRGGESSRQAAWLQATTRHFATLEEACGRVRPTRGNEMASAHSTPKHGASHTESPRELRAGARARQLASGGEQAAQSPSNRDMKREEA</sequence>
<dbReference type="PRINTS" id="PR01270">
    <property type="entry name" value="HDASUPER"/>
</dbReference>
<feature type="region of interest" description="Disordered" evidence="1">
    <location>
        <begin position="191"/>
        <end position="214"/>
    </location>
</feature>
<proteinExistence type="predicted"/>
<feature type="region of interest" description="Disordered" evidence="1">
    <location>
        <begin position="10"/>
        <end position="71"/>
    </location>
</feature>
<feature type="region of interest" description="Disordered" evidence="1">
    <location>
        <begin position="384"/>
        <end position="430"/>
    </location>
</feature>
<feature type="region of interest" description="Disordered" evidence="1">
    <location>
        <begin position="859"/>
        <end position="919"/>
    </location>
</feature>
<dbReference type="InterPro" id="IPR023696">
    <property type="entry name" value="Ureohydrolase_dom_sf"/>
</dbReference>
<feature type="domain" description="Histone deacetylase" evidence="2">
    <location>
        <begin position="490"/>
        <end position="780"/>
    </location>
</feature>
<dbReference type="Proteomes" id="UP000245783">
    <property type="component" value="Unassembled WGS sequence"/>
</dbReference>
<dbReference type="InterPro" id="IPR000286">
    <property type="entry name" value="HDACs"/>
</dbReference>